<keyword evidence="3 7" id="KW-0378">Hydrolase</keyword>
<evidence type="ECO:0000256" key="5">
    <source>
        <dbReference type="ARBA" id="ARBA00023049"/>
    </source>
</evidence>
<feature type="non-terminal residue" evidence="7">
    <location>
        <position position="1"/>
    </location>
</feature>
<gene>
    <name evidence="7" type="ORF">V1634_20280</name>
</gene>
<evidence type="ECO:0000313" key="7">
    <source>
        <dbReference type="EMBL" id="MEE6309179.1"/>
    </source>
</evidence>
<dbReference type="GO" id="GO:0008237">
    <property type="term" value="F:metallopeptidase activity"/>
    <property type="evidence" value="ECO:0007669"/>
    <property type="project" value="UniProtKB-KW"/>
</dbReference>
<keyword evidence="1" id="KW-0645">Protease</keyword>
<dbReference type="Gene3D" id="2.120.10.70">
    <property type="entry name" value="Fucose-specific lectin"/>
    <property type="match status" value="1"/>
</dbReference>
<dbReference type="PANTHER" id="PTHR10201:SF323">
    <property type="entry name" value="MATRIX METALLOPROTEINASE-21"/>
    <property type="match status" value="1"/>
</dbReference>
<evidence type="ECO:0000256" key="1">
    <source>
        <dbReference type="ARBA" id="ARBA00022670"/>
    </source>
</evidence>
<dbReference type="SUPFAM" id="SSF55486">
    <property type="entry name" value="Metalloproteases ('zincins'), catalytic domain"/>
    <property type="match status" value="1"/>
</dbReference>
<dbReference type="InterPro" id="IPR006026">
    <property type="entry name" value="Peptidase_Metallo"/>
</dbReference>
<feature type="domain" description="Peptidase metallopeptidase" evidence="6">
    <location>
        <begin position="299"/>
        <end position="455"/>
    </location>
</feature>
<dbReference type="InterPro" id="IPR021190">
    <property type="entry name" value="Pept_M10A"/>
</dbReference>
<dbReference type="InterPro" id="IPR001818">
    <property type="entry name" value="Pept_M10_metallopeptidase"/>
</dbReference>
<evidence type="ECO:0000256" key="4">
    <source>
        <dbReference type="ARBA" id="ARBA00022833"/>
    </source>
</evidence>
<keyword evidence="2" id="KW-0479">Metal-binding</keyword>
<dbReference type="EC" id="3.4.24.-" evidence="7"/>
<sequence length="768" mass="84429">FTLGTDGNLTIDPRYAGFAQVQGNALVLSGYQFSVDGTQLTHALLPLDMLGAPPALANDRRHNLTYLPAAGYGFQPASGITADFRFTLGTDGNLTIDPRYAGFAQVQGNALVLSGYQFSVDGTQLTHALLPLDMLGAPPALANDRRHNLTYLPAAGYGFQPASGITADFRFTLGTDGNLTIDPRYAGFAHAEAQRLRLPGYKVALDTTELIHEILPELLGYSGPALSPGLNTLGLLPAPEYLLDTSPIARPRLRLRLDIDGTTELREAAAGVTALSEKRFCGVPDQIVTPLQFQNYGGSMSRWPRRDLTYSIDATACDGLDATTAAAVITEAFQKWQEAGQGLLRFTPRDVRSNIRCSFVGEDSYAKFGLKRQNGTVIVLGAARLPGHPEEGVVKFNKRNYWSRAELLYVALHEIGHAIGLCHSDRQSALMYPYSGNSAVVDREARNVLLNLYGWPDPKKLHDRATTDQPVMAIMGTADFTSSDFTIHMAWKGALDDPAMWEAAFIGNEWSSQRRIGDPFRSACSPSLASYRTEGGPSLGLYMVWRGENNQGIFFSKNDRFGWFPPEHIPGVGARCRPAVAAFHRTPYLAWKGVDEDQQLWWTRKSDGGGWEPQRRVGAEFSSESPALVALPDRLYLFWKGPDGNDNLYYSWLDHGSSDWRPGRIASYRDYNSVEPVVLNVTTAAAPAAEMVGGGTSILVAWRGPGDDTQLYFSFFDWEQDIFTGRIPVRDARSARGPAVCTLSDRTVLAWRGVDTRNIWWSALALRL</sequence>
<dbReference type="PANTHER" id="PTHR10201">
    <property type="entry name" value="MATRIX METALLOPROTEINASE"/>
    <property type="match status" value="1"/>
</dbReference>
<dbReference type="SMART" id="SM00235">
    <property type="entry name" value="ZnMc"/>
    <property type="match status" value="1"/>
</dbReference>
<keyword evidence="8" id="KW-1185">Reference proteome</keyword>
<protein>
    <submittedName>
        <fullName evidence="7">Matrixin family metalloprotease</fullName>
        <ecNumber evidence="7">3.4.24.-</ecNumber>
    </submittedName>
</protein>
<dbReference type="SUPFAM" id="SSF89372">
    <property type="entry name" value="Fucose-specific lectin"/>
    <property type="match status" value="1"/>
</dbReference>
<dbReference type="EMBL" id="JAZGQL010000015">
    <property type="protein sequence ID" value="MEE6309179.1"/>
    <property type="molecule type" value="Genomic_DNA"/>
</dbReference>
<name>A0ABU7SHF9_9ACTN</name>
<keyword evidence="5 7" id="KW-0482">Metalloprotease</keyword>
<dbReference type="Proteomes" id="UP001339911">
    <property type="component" value="Unassembled WGS sequence"/>
</dbReference>
<comment type="caution">
    <text evidence="7">The sequence shown here is derived from an EMBL/GenBank/DDBJ whole genome shotgun (WGS) entry which is preliminary data.</text>
</comment>
<dbReference type="PRINTS" id="PR00138">
    <property type="entry name" value="MATRIXIN"/>
</dbReference>
<dbReference type="RefSeq" id="WP_331209467.1">
    <property type="nucleotide sequence ID" value="NZ_JAZGQL010000015.1"/>
</dbReference>
<evidence type="ECO:0000259" key="6">
    <source>
        <dbReference type="SMART" id="SM00235"/>
    </source>
</evidence>
<organism evidence="7 8">
    <name type="scientific">Plantactinospora veratri</name>
    <dbReference type="NCBI Taxonomy" id="1436122"/>
    <lineage>
        <taxon>Bacteria</taxon>
        <taxon>Bacillati</taxon>
        <taxon>Actinomycetota</taxon>
        <taxon>Actinomycetes</taxon>
        <taxon>Micromonosporales</taxon>
        <taxon>Micromonosporaceae</taxon>
        <taxon>Plantactinospora</taxon>
    </lineage>
</organism>
<dbReference type="Pfam" id="PF00413">
    <property type="entry name" value="Peptidase_M10"/>
    <property type="match status" value="1"/>
</dbReference>
<dbReference type="Gene3D" id="3.40.390.10">
    <property type="entry name" value="Collagenase (Catalytic Domain)"/>
    <property type="match status" value="1"/>
</dbReference>
<accession>A0ABU7SHF9</accession>
<proteinExistence type="predicted"/>
<reference evidence="7 8" key="1">
    <citation type="submission" date="2024-01" db="EMBL/GenBank/DDBJ databases">
        <title>Genome insights into Plantactinospora veratri sp. nov.</title>
        <authorList>
            <person name="Wang L."/>
        </authorList>
    </citation>
    <scope>NUCLEOTIDE SEQUENCE [LARGE SCALE GENOMIC DNA]</scope>
    <source>
        <strain evidence="7 8">NEAU-FHS4</strain>
    </source>
</reference>
<evidence type="ECO:0000256" key="2">
    <source>
        <dbReference type="ARBA" id="ARBA00022723"/>
    </source>
</evidence>
<evidence type="ECO:0000256" key="3">
    <source>
        <dbReference type="ARBA" id="ARBA00022801"/>
    </source>
</evidence>
<dbReference type="InterPro" id="IPR024079">
    <property type="entry name" value="MetalloPept_cat_dom_sf"/>
</dbReference>
<keyword evidence="4" id="KW-0862">Zinc</keyword>
<evidence type="ECO:0000313" key="8">
    <source>
        <dbReference type="Proteomes" id="UP001339911"/>
    </source>
</evidence>